<comment type="caution">
    <text evidence="2">The sequence shown here is derived from an EMBL/GenBank/DDBJ whole genome shotgun (WGS) entry which is preliminary data.</text>
</comment>
<sequence length="126" mass="13425">MAATEGHGGGVKESKLEQRSKEVSIGKWRTTKGGGTKVNNRSSNPYVSLSVANFSSQPPTSDPASSKMKKKGCPFGDTLSNPKEATALVVPIVQPSLPKANRFLSDEKVEVEGTPKEENIVDKPDV</sequence>
<protein>
    <submittedName>
        <fullName evidence="2">Uncharacterized protein</fullName>
    </submittedName>
</protein>
<feature type="compositionally biased region" description="Basic and acidic residues" evidence="1">
    <location>
        <begin position="10"/>
        <end position="24"/>
    </location>
</feature>
<reference evidence="2 3" key="1">
    <citation type="journal article" date="2021" name="BMC Genomics">
        <title>Datura genome reveals duplications of psychoactive alkaloid biosynthetic genes and high mutation rate following tissue culture.</title>
        <authorList>
            <person name="Rajewski A."/>
            <person name="Carter-House D."/>
            <person name="Stajich J."/>
            <person name="Litt A."/>
        </authorList>
    </citation>
    <scope>NUCLEOTIDE SEQUENCE [LARGE SCALE GENOMIC DNA]</scope>
    <source>
        <strain evidence="2">AR-01</strain>
    </source>
</reference>
<evidence type="ECO:0000256" key="1">
    <source>
        <dbReference type="SAM" id="MobiDB-lite"/>
    </source>
</evidence>
<dbReference type="EMBL" id="JACEIK010007627">
    <property type="protein sequence ID" value="MCE3050489.1"/>
    <property type="molecule type" value="Genomic_DNA"/>
</dbReference>
<dbReference type="Proteomes" id="UP000823775">
    <property type="component" value="Unassembled WGS sequence"/>
</dbReference>
<accession>A0ABS8WKF9</accession>
<name>A0ABS8WKF9_DATST</name>
<feature type="region of interest" description="Disordered" evidence="1">
    <location>
        <begin position="1"/>
        <end position="78"/>
    </location>
</feature>
<gene>
    <name evidence="2" type="ORF">HAX54_047329</name>
</gene>
<feature type="non-terminal residue" evidence="2">
    <location>
        <position position="126"/>
    </location>
</feature>
<organism evidence="2 3">
    <name type="scientific">Datura stramonium</name>
    <name type="common">Jimsonweed</name>
    <name type="synonym">Common thornapple</name>
    <dbReference type="NCBI Taxonomy" id="4076"/>
    <lineage>
        <taxon>Eukaryota</taxon>
        <taxon>Viridiplantae</taxon>
        <taxon>Streptophyta</taxon>
        <taxon>Embryophyta</taxon>
        <taxon>Tracheophyta</taxon>
        <taxon>Spermatophyta</taxon>
        <taxon>Magnoliopsida</taxon>
        <taxon>eudicotyledons</taxon>
        <taxon>Gunneridae</taxon>
        <taxon>Pentapetalae</taxon>
        <taxon>asterids</taxon>
        <taxon>lamiids</taxon>
        <taxon>Solanales</taxon>
        <taxon>Solanaceae</taxon>
        <taxon>Solanoideae</taxon>
        <taxon>Datureae</taxon>
        <taxon>Datura</taxon>
    </lineage>
</organism>
<feature type="compositionally biased region" description="Polar residues" evidence="1">
    <location>
        <begin position="38"/>
        <end position="64"/>
    </location>
</feature>
<keyword evidence="3" id="KW-1185">Reference proteome</keyword>
<evidence type="ECO:0000313" key="2">
    <source>
        <dbReference type="EMBL" id="MCE3050489.1"/>
    </source>
</evidence>
<evidence type="ECO:0000313" key="3">
    <source>
        <dbReference type="Proteomes" id="UP000823775"/>
    </source>
</evidence>
<proteinExistence type="predicted"/>